<comment type="caution">
    <text evidence="1">The sequence shown here is derived from an EMBL/GenBank/DDBJ whole genome shotgun (WGS) entry which is preliminary data.</text>
</comment>
<reference evidence="1 2" key="1">
    <citation type="submission" date="2024-07" db="EMBL/GenBank/DDBJ databases">
        <title>Enhanced genomic and transcriptomic resources for Trichinella pseudospiralis and T. spiralis underpin the discovery of pronounced molecular differences between stages and species.</title>
        <authorList>
            <person name="Pasi K.K."/>
            <person name="La Rosa G."/>
            <person name="Gomez-Morales M.A."/>
            <person name="Tosini F."/>
            <person name="Sumanam S."/>
            <person name="Young N.D."/>
            <person name="Chang B.C."/>
            <person name="Robin G.B."/>
        </authorList>
    </citation>
    <scope>NUCLEOTIDE SEQUENCE [LARGE SCALE GENOMIC DNA]</scope>
    <source>
        <strain evidence="1">ISS534</strain>
    </source>
</reference>
<sequence length="68" mass="7679">MAEVSACVDEKNLSLLDRKRQQWAKERAETEEWFPFGKPGSGAPLKSRNDLPLRNSPLISLIKVSILL</sequence>
<dbReference type="EMBL" id="JBEUSY010000165">
    <property type="protein sequence ID" value="KAL1243724.1"/>
    <property type="molecule type" value="Genomic_DNA"/>
</dbReference>
<name>A0ABR3KSW0_TRISP</name>
<keyword evidence="2" id="KW-1185">Reference proteome</keyword>
<evidence type="ECO:0000313" key="1">
    <source>
        <dbReference type="EMBL" id="KAL1243724.1"/>
    </source>
</evidence>
<organism evidence="1 2">
    <name type="scientific">Trichinella spiralis</name>
    <name type="common">Trichina worm</name>
    <dbReference type="NCBI Taxonomy" id="6334"/>
    <lineage>
        <taxon>Eukaryota</taxon>
        <taxon>Metazoa</taxon>
        <taxon>Ecdysozoa</taxon>
        <taxon>Nematoda</taxon>
        <taxon>Enoplea</taxon>
        <taxon>Dorylaimia</taxon>
        <taxon>Trichinellida</taxon>
        <taxon>Trichinellidae</taxon>
        <taxon>Trichinella</taxon>
    </lineage>
</organism>
<gene>
    <name evidence="1" type="ORF">TSPI_01351</name>
</gene>
<protein>
    <submittedName>
        <fullName evidence="1">Large ribosomal subunit protein</fullName>
    </submittedName>
</protein>
<dbReference type="Proteomes" id="UP001558632">
    <property type="component" value="Unassembled WGS sequence"/>
</dbReference>
<evidence type="ECO:0000313" key="2">
    <source>
        <dbReference type="Proteomes" id="UP001558632"/>
    </source>
</evidence>
<proteinExistence type="predicted"/>
<accession>A0ABR3KSW0</accession>